<evidence type="ECO:0000256" key="2">
    <source>
        <dbReference type="ARBA" id="ARBA00022771"/>
    </source>
</evidence>
<protein>
    <submittedName>
        <fullName evidence="6">Hypp4532 protein</fullName>
    </submittedName>
</protein>
<dbReference type="PANTHER" id="PTHR10237:SF14">
    <property type="entry name" value="MYND-TYPE DOMAIN-CONTAINING PROTEIN"/>
    <property type="match status" value="1"/>
</dbReference>
<gene>
    <name evidence="6" type="primary">Hypp4532</name>
    <name evidence="6" type="ORF">BLAG_LOCUS23147</name>
</gene>
<reference evidence="6" key="1">
    <citation type="submission" date="2022-01" db="EMBL/GenBank/DDBJ databases">
        <authorList>
            <person name="Braso-Vives M."/>
        </authorList>
    </citation>
    <scope>NUCLEOTIDE SEQUENCE</scope>
</reference>
<keyword evidence="2 4" id="KW-0863">Zinc-finger</keyword>
<name>A0A8K0A987_BRALA</name>
<evidence type="ECO:0000256" key="1">
    <source>
        <dbReference type="ARBA" id="ARBA00022723"/>
    </source>
</evidence>
<keyword evidence="7" id="KW-1185">Reference proteome</keyword>
<dbReference type="Pfam" id="PF14737">
    <property type="entry name" value="DUF4470"/>
    <property type="match status" value="1"/>
</dbReference>
<evidence type="ECO:0000313" key="6">
    <source>
        <dbReference type="EMBL" id="CAH1271020.1"/>
    </source>
</evidence>
<dbReference type="PROSITE" id="PS50865">
    <property type="entry name" value="ZF_MYND_2"/>
    <property type="match status" value="2"/>
</dbReference>
<organism evidence="6 7">
    <name type="scientific">Branchiostoma lanceolatum</name>
    <name type="common">Common lancelet</name>
    <name type="synonym">Amphioxus lanceolatum</name>
    <dbReference type="NCBI Taxonomy" id="7740"/>
    <lineage>
        <taxon>Eukaryota</taxon>
        <taxon>Metazoa</taxon>
        <taxon>Chordata</taxon>
        <taxon>Cephalochordata</taxon>
        <taxon>Leptocardii</taxon>
        <taxon>Amphioxiformes</taxon>
        <taxon>Branchiostomatidae</taxon>
        <taxon>Branchiostoma</taxon>
    </lineage>
</organism>
<keyword evidence="1" id="KW-0479">Metal-binding</keyword>
<accession>A0A8K0A987</accession>
<sequence length="630" mass="71739">MDSRVGACWRCGGPCGTKCIKCAGCEFAVYCSQACQNRDKFRHEVECINCAVRHTCSACSRVSRIAKRCSSCDKAWYCNQTCQRDDWKRHKSTCHEIQERIVQAATSLRQAYSLNRSLQRLGGFPYYWGNTLAKDLIKIEQNEGEYPGIMAVLLAGVGNLRNVMATVAGLKPSYKGNILFALNDSDPQVTARNVFFLHFLWKYKDDEGISRKLTQIWYSVKIGEEDAIMAEVCLRELLSLPDDTGTLCDGTITMAAEQVAQIRPVFQLWLSLLTGERTLQMTPQEQLRRTYQLNADGVDKIMWSIPTRHRASADDWFKTGILLPQSDPRRKCARRDNFTLAAWNHAHGMGLSSLVVFPACSDEVGEIAPAGINDDGMPFAEWDYLQVKETSRSDNLLILYSRYIEDIVRRFTDMFKQGRLIFQVILSDCLSLAKHLPGNIRFDRIFTSNLADYVSYPVLLDTYRPLVRKDNNKSVIITEFLNMGLYFPEVTATDIGPFLLIPLLKDATEDLRHEPDWTGRDLTNMVYNTGATSIIEYFDTWGSFTQYLRAALFAHKCPASSHPVLKRKDVPKMSEVNNSCGMKMRNFLRELNTVWPFRHRVNVRRVSLLNGHERVLEWALQDSAGHCTDG</sequence>
<evidence type="ECO:0000259" key="5">
    <source>
        <dbReference type="PROSITE" id="PS50865"/>
    </source>
</evidence>
<dbReference type="Proteomes" id="UP000838412">
    <property type="component" value="Chromosome 8"/>
</dbReference>
<dbReference type="PANTHER" id="PTHR10237">
    <property type="entry name" value="DEFORMED EPIDERMAL AUTOREGULATORY FACTOR 1 HOMOLOG SUPPRESSIN"/>
    <property type="match status" value="1"/>
</dbReference>
<evidence type="ECO:0000256" key="3">
    <source>
        <dbReference type="ARBA" id="ARBA00022833"/>
    </source>
</evidence>
<keyword evidence="3" id="KW-0862">Zinc</keyword>
<proteinExistence type="predicted"/>
<dbReference type="GO" id="GO:0000981">
    <property type="term" value="F:DNA-binding transcription factor activity, RNA polymerase II-specific"/>
    <property type="evidence" value="ECO:0007669"/>
    <property type="project" value="TreeGrafter"/>
</dbReference>
<dbReference type="PROSITE" id="PS01360">
    <property type="entry name" value="ZF_MYND_1"/>
    <property type="match status" value="1"/>
</dbReference>
<dbReference type="GO" id="GO:0005634">
    <property type="term" value="C:nucleus"/>
    <property type="evidence" value="ECO:0007669"/>
    <property type="project" value="TreeGrafter"/>
</dbReference>
<dbReference type="InterPro" id="IPR027974">
    <property type="entry name" value="DUF4470"/>
</dbReference>
<dbReference type="EMBL" id="OV696693">
    <property type="protein sequence ID" value="CAH1271020.1"/>
    <property type="molecule type" value="Genomic_DNA"/>
</dbReference>
<dbReference type="InterPro" id="IPR024119">
    <property type="entry name" value="TF_DEAF-1"/>
</dbReference>
<dbReference type="Pfam" id="PF01753">
    <property type="entry name" value="zf-MYND"/>
    <property type="match status" value="2"/>
</dbReference>
<dbReference type="OrthoDB" id="5282002at2759"/>
<feature type="domain" description="MYND-type" evidence="5">
    <location>
        <begin position="8"/>
        <end position="47"/>
    </location>
</feature>
<dbReference type="AlphaFoldDB" id="A0A8K0A987"/>
<dbReference type="InterPro" id="IPR002893">
    <property type="entry name" value="Znf_MYND"/>
</dbReference>
<evidence type="ECO:0000256" key="4">
    <source>
        <dbReference type="PROSITE-ProRule" id="PRU00134"/>
    </source>
</evidence>
<evidence type="ECO:0000313" key="7">
    <source>
        <dbReference type="Proteomes" id="UP000838412"/>
    </source>
</evidence>
<feature type="domain" description="MYND-type" evidence="5">
    <location>
        <begin position="56"/>
        <end position="94"/>
    </location>
</feature>
<dbReference type="GO" id="GO:0008270">
    <property type="term" value="F:zinc ion binding"/>
    <property type="evidence" value="ECO:0007669"/>
    <property type="project" value="UniProtKB-KW"/>
</dbReference>
<dbReference type="SUPFAM" id="SSF144232">
    <property type="entry name" value="HIT/MYND zinc finger-like"/>
    <property type="match status" value="2"/>
</dbReference>
<dbReference type="Gene3D" id="6.10.140.2220">
    <property type="match status" value="1"/>
</dbReference>